<evidence type="ECO:0000313" key="1">
    <source>
        <dbReference type="EMBL" id="CAE7170159.1"/>
    </source>
</evidence>
<keyword evidence="2" id="KW-1185">Reference proteome</keyword>
<dbReference type="Proteomes" id="UP000649617">
    <property type="component" value="Unassembled WGS sequence"/>
</dbReference>
<sequence>GAPEAQADGLVEDLQKRIDKFSDELDEMADHYNPITYTSPAGVVFEFPNPIDYVIGSGQGAKSDLWKDRENSIYNTAIRADPAGAFKKQVDKASDIWKQMSASIEPKLETTKPKIQDVRSAVLLRKTPLLETMTTAAGILQGDGQEAFDRESLTQQQDALDQALSKVVGYAEARQVDGVRQSYYEAKDIFTSWTVSRVGR</sequence>
<evidence type="ECO:0000313" key="2">
    <source>
        <dbReference type="Proteomes" id="UP000649617"/>
    </source>
</evidence>
<accession>A0A812IX05</accession>
<protein>
    <submittedName>
        <fullName evidence="1">PAB8 protein</fullName>
    </submittedName>
</protein>
<dbReference type="OrthoDB" id="422423at2759"/>
<comment type="caution">
    <text evidence="1">The sequence shown here is derived from an EMBL/GenBank/DDBJ whole genome shotgun (WGS) entry which is preliminary data.</text>
</comment>
<dbReference type="EMBL" id="CAJNIZ010000587">
    <property type="protein sequence ID" value="CAE7170159.1"/>
    <property type="molecule type" value="Genomic_DNA"/>
</dbReference>
<gene>
    <name evidence="1" type="primary">PAB8</name>
    <name evidence="1" type="ORF">SPIL2461_LOCUS690</name>
</gene>
<reference evidence="1" key="1">
    <citation type="submission" date="2021-02" db="EMBL/GenBank/DDBJ databases">
        <authorList>
            <person name="Dougan E. K."/>
            <person name="Rhodes N."/>
            <person name="Thang M."/>
            <person name="Chan C."/>
        </authorList>
    </citation>
    <scope>NUCLEOTIDE SEQUENCE</scope>
</reference>
<name>A0A812IX05_SYMPI</name>
<feature type="non-terminal residue" evidence="1">
    <location>
        <position position="200"/>
    </location>
</feature>
<dbReference type="AlphaFoldDB" id="A0A812IX05"/>
<proteinExistence type="predicted"/>
<organism evidence="1 2">
    <name type="scientific">Symbiodinium pilosum</name>
    <name type="common">Dinoflagellate</name>
    <dbReference type="NCBI Taxonomy" id="2952"/>
    <lineage>
        <taxon>Eukaryota</taxon>
        <taxon>Sar</taxon>
        <taxon>Alveolata</taxon>
        <taxon>Dinophyceae</taxon>
        <taxon>Suessiales</taxon>
        <taxon>Symbiodiniaceae</taxon>
        <taxon>Symbiodinium</taxon>
    </lineage>
</organism>